<accession>U1N1N4</accession>
<reference evidence="2 3" key="1">
    <citation type="journal article" date="2013" name="PLoS ONE">
        <title>Assembly-driven community genomics of a hypersaline microbial ecosystem.</title>
        <authorList>
            <person name="Podell S."/>
            <person name="Ugalde J.A."/>
            <person name="Narasingarao P."/>
            <person name="Banfield J.F."/>
            <person name="Heidelberg K.B."/>
            <person name="Allen E.E."/>
        </authorList>
    </citation>
    <scope>NUCLEOTIDE SEQUENCE [LARGE SCALE GENOMIC DNA]</scope>
    <source>
        <strain evidence="3">J07HQW2</strain>
    </source>
</reference>
<feature type="compositionally biased region" description="Low complexity" evidence="1">
    <location>
        <begin position="88"/>
        <end position="105"/>
    </location>
</feature>
<dbReference type="Proteomes" id="UP000030710">
    <property type="component" value="Unassembled WGS sequence"/>
</dbReference>
<evidence type="ECO:0000313" key="3">
    <source>
        <dbReference type="Proteomes" id="UP000030710"/>
    </source>
</evidence>
<evidence type="ECO:0000313" key="2">
    <source>
        <dbReference type="EMBL" id="ERG96774.1"/>
    </source>
</evidence>
<gene>
    <name evidence="2" type="ORF">J07HQW2_03258</name>
</gene>
<name>U1N1N4_9EURY</name>
<proteinExistence type="predicted"/>
<dbReference type="HOGENOM" id="CLU_1801663_0_0_2"/>
<evidence type="ECO:0000256" key="1">
    <source>
        <dbReference type="SAM" id="MobiDB-lite"/>
    </source>
</evidence>
<dbReference type="EMBL" id="KE356561">
    <property type="protein sequence ID" value="ERG96774.1"/>
    <property type="molecule type" value="Genomic_DNA"/>
</dbReference>
<feature type="compositionally biased region" description="Basic and acidic residues" evidence="1">
    <location>
        <begin position="1"/>
        <end position="13"/>
    </location>
</feature>
<organism evidence="2 3">
    <name type="scientific">Haloquadratum walsbyi J07HQW2</name>
    <dbReference type="NCBI Taxonomy" id="1238425"/>
    <lineage>
        <taxon>Archaea</taxon>
        <taxon>Methanobacteriati</taxon>
        <taxon>Methanobacteriota</taxon>
        <taxon>Stenosarchaea group</taxon>
        <taxon>Halobacteria</taxon>
        <taxon>Halobacteriales</taxon>
        <taxon>Haloferacaceae</taxon>
        <taxon>Haloquadratum</taxon>
    </lineage>
</organism>
<dbReference type="eggNOG" id="arCOG00683">
    <property type="taxonomic scope" value="Archaea"/>
</dbReference>
<protein>
    <submittedName>
        <fullName evidence="2">Putative transposase</fullName>
    </submittedName>
</protein>
<sequence>MARRAEPARDWTRQNRRHVQGFPTSHQSPVTIADSRLDSPLALASEEAALDGGANNLIACTISTGTQYLYSPKDAPCSRNSVKPPNAPHTTSHSSKTSASPASASTACTANALSDAITPKTALFVTSWNDSTTRRGSCDNIRW</sequence>
<feature type="region of interest" description="Disordered" evidence="1">
    <location>
        <begin position="73"/>
        <end position="105"/>
    </location>
</feature>
<feature type="region of interest" description="Disordered" evidence="1">
    <location>
        <begin position="1"/>
        <end position="30"/>
    </location>
</feature>
<dbReference type="AlphaFoldDB" id="U1N1N4"/>